<comment type="caution">
    <text evidence="1">The sequence shown here is derived from an EMBL/GenBank/DDBJ whole genome shotgun (WGS) entry which is preliminary data.</text>
</comment>
<feature type="non-terminal residue" evidence="1">
    <location>
        <position position="1"/>
    </location>
</feature>
<gene>
    <name evidence="1" type="ORF">GOODEAATRI_025254</name>
</gene>
<name>A0ABV0MKM3_9TELE</name>
<accession>A0ABV0MKM3</accession>
<keyword evidence="2" id="KW-1185">Reference proteome</keyword>
<organism evidence="1 2">
    <name type="scientific">Goodea atripinnis</name>
    <dbReference type="NCBI Taxonomy" id="208336"/>
    <lineage>
        <taxon>Eukaryota</taxon>
        <taxon>Metazoa</taxon>
        <taxon>Chordata</taxon>
        <taxon>Craniata</taxon>
        <taxon>Vertebrata</taxon>
        <taxon>Euteleostomi</taxon>
        <taxon>Actinopterygii</taxon>
        <taxon>Neopterygii</taxon>
        <taxon>Teleostei</taxon>
        <taxon>Neoteleostei</taxon>
        <taxon>Acanthomorphata</taxon>
        <taxon>Ovalentaria</taxon>
        <taxon>Atherinomorphae</taxon>
        <taxon>Cyprinodontiformes</taxon>
        <taxon>Goodeidae</taxon>
        <taxon>Goodea</taxon>
    </lineage>
</organism>
<sequence>HQLSGGLWRSRASLGAGIGGQVERSRRGLTELKAVDAQAGICGVVEPSLFSPAACWVCVHLPCCNTCKVTIR</sequence>
<evidence type="ECO:0000313" key="2">
    <source>
        <dbReference type="Proteomes" id="UP001476798"/>
    </source>
</evidence>
<protein>
    <submittedName>
        <fullName evidence="1">Uncharacterized protein</fullName>
    </submittedName>
</protein>
<dbReference type="Proteomes" id="UP001476798">
    <property type="component" value="Unassembled WGS sequence"/>
</dbReference>
<reference evidence="1 2" key="1">
    <citation type="submission" date="2021-06" db="EMBL/GenBank/DDBJ databases">
        <authorList>
            <person name="Palmer J.M."/>
        </authorList>
    </citation>
    <scope>NUCLEOTIDE SEQUENCE [LARGE SCALE GENOMIC DNA]</scope>
    <source>
        <strain evidence="1 2">GA_2019</strain>
        <tissue evidence="1">Muscle</tissue>
    </source>
</reference>
<proteinExistence type="predicted"/>
<evidence type="ECO:0000313" key="1">
    <source>
        <dbReference type="EMBL" id="MEQ2159654.1"/>
    </source>
</evidence>
<dbReference type="EMBL" id="JAHRIO010002943">
    <property type="protein sequence ID" value="MEQ2159654.1"/>
    <property type="molecule type" value="Genomic_DNA"/>
</dbReference>